<dbReference type="AlphaFoldDB" id="A0A2R6X1Y9"/>
<protein>
    <submittedName>
        <fullName evidence="6">Uncharacterized protein</fullName>
    </submittedName>
</protein>
<evidence type="ECO:0000313" key="6">
    <source>
        <dbReference type="EMBL" id="PTQ40119.1"/>
    </source>
</evidence>
<dbReference type="Pfam" id="PF00067">
    <property type="entry name" value="p450"/>
    <property type="match status" value="1"/>
</dbReference>
<keyword evidence="3" id="KW-0560">Oxidoreductase</keyword>
<feature type="region of interest" description="Disordered" evidence="5">
    <location>
        <begin position="230"/>
        <end position="258"/>
    </location>
</feature>
<name>A0A2R6X1Y9_MARPO</name>
<gene>
    <name evidence="6" type="ORF">MARPO_0041s0021</name>
</gene>
<proteinExistence type="inferred from homology"/>
<dbReference type="Gramene" id="Mp4g17390.1">
    <property type="protein sequence ID" value="Mp4g17390.1.cds"/>
    <property type="gene ID" value="Mp4g17390"/>
</dbReference>
<dbReference type="GO" id="GO:0020037">
    <property type="term" value="F:heme binding"/>
    <property type="evidence" value="ECO:0007669"/>
    <property type="project" value="InterPro"/>
</dbReference>
<dbReference type="EMBL" id="KZ772713">
    <property type="protein sequence ID" value="PTQ40119.1"/>
    <property type="molecule type" value="Genomic_DNA"/>
</dbReference>
<dbReference type="PANTHER" id="PTHR24296">
    <property type="entry name" value="CYTOCHROME P450"/>
    <property type="match status" value="1"/>
</dbReference>
<evidence type="ECO:0000256" key="5">
    <source>
        <dbReference type="SAM" id="MobiDB-lite"/>
    </source>
</evidence>
<evidence type="ECO:0000313" key="7">
    <source>
        <dbReference type="Proteomes" id="UP000244005"/>
    </source>
</evidence>
<dbReference type="InterPro" id="IPR036396">
    <property type="entry name" value="Cyt_P450_sf"/>
</dbReference>
<evidence type="ECO:0000256" key="1">
    <source>
        <dbReference type="ARBA" id="ARBA00010617"/>
    </source>
</evidence>
<accession>A0A2R6X1Y9</accession>
<keyword evidence="2" id="KW-0479">Metal-binding</keyword>
<dbReference type="GO" id="GO:0016705">
    <property type="term" value="F:oxidoreductase activity, acting on paired donors, with incorporation or reduction of molecular oxygen"/>
    <property type="evidence" value="ECO:0007669"/>
    <property type="project" value="InterPro"/>
</dbReference>
<organism evidence="6 7">
    <name type="scientific">Marchantia polymorpha</name>
    <name type="common">Common liverwort</name>
    <name type="synonym">Marchantia aquatica</name>
    <dbReference type="NCBI Taxonomy" id="3197"/>
    <lineage>
        <taxon>Eukaryota</taxon>
        <taxon>Viridiplantae</taxon>
        <taxon>Streptophyta</taxon>
        <taxon>Embryophyta</taxon>
        <taxon>Marchantiophyta</taxon>
        <taxon>Marchantiopsida</taxon>
        <taxon>Marchantiidae</taxon>
        <taxon>Marchantiales</taxon>
        <taxon>Marchantiaceae</taxon>
        <taxon>Marchantia</taxon>
    </lineage>
</organism>
<keyword evidence="7" id="KW-1185">Reference proteome</keyword>
<dbReference type="OrthoDB" id="1470350at2759"/>
<dbReference type="GO" id="GO:0004497">
    <property type="term" value="F:monooxygenase activity"/>
    <property type="evidence" value="ECO:0007669"/>
    <property type="project" value="InterPro"/>
</dbReference>
<evidence type="ECO:0000256" key="2">
    <source>
        <dbReference type="ARBA" id="ARBA00022723"/>
    </source>
</evidence>
<comment type="similarity">
    <text evidence="1">Belongs to the cytochrome P450 family.</text>
</comment>
<keyword evidence="4" id="KW-0408">Iron</keyword>
<dbReference type="Gene3D" id="1.10.630.10">
    <property type="entry name" value="Cytochrome P450"/>
    <property type="match status" value="1"/>
</dbReference>
<dbReference type="SUPFAM" id="SSF48264">
    <property type="entry name" value="Cytochrome P450"/>
    <property type="match status" value="1"/>
</dbReference>
<sequence length="368" mass="41609">MRDDNADNTQTDELLRHIVINFVIASRDVNGTVLINFVIASRDVNGVTLTWLVYELSMHSDASHRLYLELRDYEIRRQFECECSVEQYWDVDMQDEDYETLRLHPAVPLDGRDIEEDDTLPAGDVFISSQKGNVFFAPYSMARMTSIWGLDAALFNPDRWLQSDKLEPASDNKFVTFQNFVIYVHAGLYTGAVKDLTYQSCKVVATILVRFFEFIRACPCCDDLNPKSESHTLTRSTGVSLPGREVPRPQSKGTSPRAVNDSSILYIRPMSCSSILFSVEGPMGSYNASMKNVSDLFVFHGGTTASSENVCKFVDSMSDHVLNVTVGFRFLTVPWNQLSPTSHISETTTFTATLQLFRSPESNVRFFR</sequence>
<evidence type="ECO:0000256" key="3">
    <source>
        <dbReference type="ARBA" id="ARBA00023002"/>
    </source>
</evidence>
<reference evidence="7" key="1">
    <citation type="journal article" date="2017" name="Cell">
        <title>Insights into land plant evolution garnered from the Marchantia polymorpha genome.</title>
        <authorList>
            <person name="Bowman J.L."/>
            <person name="Kohchi T."/>
            <person name="Yamato K.T."/>
            <person name="Jenkins J."/>
            <person name="Shu S."/>
            <person name="Ishizaki K."/>
            <person name="Yamaoka S."/>
            <person name="Nishihama R."/>
            <person name="Nakamura Y."/>
            <person name="Berger F."/>
            <person name="Adam C."/>
            <person name="Aki S.S."/>
            <person name="Althoff F."/>
            <person name="Araki T."/>
            <person name="Arteaga-Vazquez M.A."/>
            <person name="Balasubrmanian S."/>
            <person name="Barry K."/>
            <person name="Bauer D."/>
            <person name="Boehm C.R."/>
            <person name="Briginshaw L."/>
            <person name="Caballero-Perez J."/>
            <person name="Catarino B."/>
            <person name="Chen F."/>
            <person name="Chiyoda S."/>
            <person name="Chovatia M."/>
            <person name="Davies K.M."/>
            <person name="Delmans M."/>
            <person name="Demura T."/>
            <person name="Dierschke T."/>
            <person name="Dolan L."/>
            <person name="Dorantes-Acosta A.E."/>
            <person name="Eklund D.M."/>
            <person name="Florent S.N."/>
            <person name="Flores-Sandoval E."/>
            <person name="Fujiyama A."/>
            <person name="Fukuzawa H."/>
            <person name="Galik B."/>
            <person name="Grimanelli D."/>
            <person name="Grimwood J."/>
            <person name="Grossniklaus U."/>
            <person name="Hamada T."/>
            <person name="Haseloff J."/>
            <person name="Hetherington A.J."/>
            <person name="Higo A."/>
            <person name="Hirakawa Y."/>
            <person name="Hundley H.N."/>
            <person name="Ikeda Y."/>
            <person name="Inoue K."/>
            <person name="Inoue S.I."/>
            <person name="Ishida S."/>
            <person name="Jia Q."/>
            <person name="Kakita M."/>
            <person name="Kanazawa T."/>
            <person name="Kawai Y."/>
            <person name="Kawashima T."/>
            <person name="Kennedy M."/>
            <person name="Kinose K."/>
            <person name="Kinoshita T."/>
            <person name="Kohara Y."/>
            <person name="Koide E."/>
            <person name="Komatsu K."/>
            <person name="Kopischke S."/>
            <person name="Kubo M."/>
            <person name="Kyozuka J."/>
            <person name="Lagercrantz U."/>
            <person name="Lin S.S."/>
            <person name="Lindquist E."/>
            <person name="Lipzen A.M."/>
            <person name="Lu C.W."/>
            <person name="De Luna E."/>
            <person name="Martienssen R.A."/>
            <person name="Minamino N."/>
            <person name="Mizutani M."/>
            <person name="Mizutani M."/>
            <person name="Mochizuki N."/>
            <person name="Monte I."/>
            <person name="Mosher R."/>
            <person name="Nagasaki H."/>
            <person name="Nakagami H."/>
            <person name="Naramoto S."/>
            <person name="Nishitani K."/>
            <person name="Ohtani M."/>
            <person name="Okamoto T."/>
            <person name="Okumura M."/>
            <person name="Phillips J."/>
            <person name="Pollak B."/>
            <person name="Reinders A."/>
            <person name="Rovekamp M."/>
            <person name="Sano R."/>
            <person name="Sawa S."/>
            <person name="Schmid M.W."/>
            <person name="Shirakawa M."/>
            <person name="Solano R."/>
            <person name="Spunde A."/>
            <person name="Suetsugu N."/>
            <person name="Sugano S."/>
            <person name="Sugiyama A."/>
            <person name="Sun R."/>
            <person name="Suzuki Y."/>
            <person name="Takenaka M."/>
            <person name="Takezawa D."/>
            <person name="Tomogane H."/>
            <person name="Tsuzuki M."/>
            <person name="Ueda T."/>
            <person name="Umeda M."/>
            <person name="Ward J.M."/>
            <person name="Watanabe Y."/>
            <person name="Yazaki K."/>
            <person name="Yokoyama R."/>
            <person name="Yoshitake Y."/>
            <person name="Yotsui I."/>
            <person name="Zachgo S."/>
            <person name="Schmutz J."/>
        </authorList>
    </citation>
    <scope>NUCLEOTIDE SEQUENCE [LARGE SCALE GENOMIC DNA]</scope>
    <source>
        <strain evidence="7">Tak-1</strain>
    </source>
</reference>
<evidence type="ECO:0000256" key="4">
    <source>
        <dbReference type="ARBA" id="ARBA00023004"/>
    </source>
</evidence>
<dbReference type="GO" id="GO:0005506">
    <property type="term" value="F:iron ion binding"/>
    <property type="evidence" value="ECO:0007669"/>
    <property type="project" value="InterPro"/>
</dbReference>
<dbReference type="InterPro" id="IPR001128">
    <property type="entry name" value="Cyt_P450"/>
</dbReference>
<dbReference type="Proteomes" id="UP000244005">
    <property type="component" value="Unassembled WGS sequence"/>
</dbReference>